<protein>
    <recommendedName>
        <fullName evidence="2">T9SS type A sorting domain-containing protein</fullName>
    </recommendedName>
</protein>
<gene>
    <name evidence="1" type="ORF">ENP86_08190</name>
</gene>
<name>A0A7V0Z6N0_UNCW3</name>
<organism evidence="1">
    <name type="scientific">candidate division WOR-3 bacterium</name>
    <dbReference type="NCBI Taxonomy" id="2052148"/>
    <lineage>
        <taxon>Bacteria</taxon>
        <taxon>Bacteria division WOR-3</taxon>
    </lineage>
</organism>
<dbReference type="EMBL" id="DSKY01000020">
    <property type="protein sequence ID" value="HDY59514.1"/>
    <property type="molecule type" value="Genomic_DNA"/>
</dbReference>
<dbReference type="SUPFAM" id="SSF50998">
    <property type="entry name" value="Quinoprotein alcohol dehydrogenase-like"/>
    <property type="match status" value="1"/>
</dbReference>
<comment type="caution">
    <text evidence="1">The sequence shown here is derived from an EMBL/GenBank/DDBJ whole genome shotgun (WGS) entry which is preliminary data.</text>
</comment>
<dbReference type="PANTHER" id="PTHR42754:SF1">
    <property type="entry name" value="LIPOPROTEIN"/>
    <property type="match status" value="1"/>
</dbReference>
<sequence length="466" mass="50829">MRGVPASGYKGCAIFLLVTFLSSVGFGQQKWVRLIAMGGTTANQDIGYSVKPTVDGGYVLTGIGTTQAFLIKLNGSGDIVWTKTLADNANGLNVELCSDGGYIIAGYTTTDYLNQNPVLIKTNSTGDVVWSNVLTSNPYHDGFLSVAVNPDNSFTAAGYTHDGSGNYDILVAKFDAQGNLIWQRIHNLPWTGCVDRSSTIQRTQDGGYIVITHALVNYMDWDYVLLKTDASGNAQWLKYYGTTGVDSIERCFDGCVTNDQGYIMIGRKGRYTPDVFGYVIKTNSNGDTLWSRLYKIGVPDWQASYTSMSIRQTNDLGYILTSSALLMRIGANGDSIWSQSFSNYYARLYSVEPTSDGGYVIAGTGRLLPNPRDVFVAKTDSLGNTAVAEDWRPGLIGSGYQATPNPFVSFTTIPNYEKEVFTIYDASGRSMGISYGARVGEDLCPGVYFLCPKQNPGHIVRIVKVR</sequence>
<dbReference type="AlphaFoldDB" id="A0A7V0Z6N0"/>
<dbReference type="PANTHER" id="PTHR42754">
    <property type="entry name" value="ENDOGLUCANASE"/>
    <property type="match status" value="1"/>
</dbReference>
<evidence type="ECO:0008006" key="2">
    <source>
        <dbReference type="Google" id="ProtNLM"/>
    </source>
</evidence>
<dbReference type="InterPro" id="IPR011047">
    <property type="entry name" value="Quinoprotein_ADH-like_sf"/>
</dbReference>
<reference evidence="1" key="1">
    <citation type="journal article" date="2020" name="mSystems">
        <title>Genome- and Community-Level Interaction Insights into Carbon Utilization and Element Cycling Functions of Hydrothermarchaeota in Hydrothermal Sediment.</title>
        <authorList>
            <person name="Zhou Z."/>
            <person name="Liu Y."/>
            <person name="Xu W."/>
            <person name="Pan J."/>
            <person name="Luo Z.H."/>
            <person name="Li M."/>
        </authorList>
    </citation>
    <scope>NUCLEOTIDE SEQUENCE [LARGE SCALE GENOMIC DNA]</scope>
    <source>
        <strain evidence="1">SpSt-258</strain>
    </source>
</reference>
<proteinExistence type="predicted"/>
<evidence type="ECO:0000313" key="1">
    <source>
        <dbReference type="EMBL" id="HDY59514.1"/>
    </source>
</evidence>
<accession>A0A7V0Z6N0</accession>